<proteinExistence type="predicted"/>
<dbReference type="Gene3D" id="3.40.50.150">
    <property type="entry name" value="Vaccinia Virus protein VP39"/>
    <property type="match status" value="1"/>
</dbReference>
<dbReference type="SUPFAM" id="SSF53335">
    <property type="entry name" value="S-adenosyl-L-methionine-dependent methyltransferases"/>
    <property type="match status" value="1"/>
</dbReference>
<dbReference type="Pfam" id="PF13578">
    <property type="entry name" value="Methyltransf_24"/>
    <property type="match status" value="1"/>
</dbReference>
<reference evidence="1" key="1">
    <citation type="journal article" date="2020" name="Nature">
        <title>Giant virus diversity and host interactions through global metagenomics.</title>
        <authorList>
            <person name="Schulz F."/>
            <person name="Roux S."/>
            <person name="Paez-Espino D."/>
            <person name="Jungbluth S."/>
            <person name="Walsh D.A."/>
            <person name="Denef V.J."/>
            <person name="McMahon K.D."/>
            <person name="Konstantinidis K.T."/>
            <person name="Eloe-Fadrosh E.A."/>
            <person name="Kyrpides N.C."/>
            <person name="Woyke T."/>
        </authorList>
    </citation>
    <scope>NUCLEOTIDE SEQUENCE</scope>
    <source>
        <strain evidence="1">GVMAG-M-3300027963-41</strain>
    </source>
</reference>
<accession>A0A6C0LLH5</accession>
<protein>
    <recommendedName>
        <fullName evidence="2">Methyltransferase</fullName>
    </recommendedName>
</protein>
<name>A0A6C0LLH5_9ZZZZ</name>
<dbReference type="AlphaFoldDB" id="A0A6C0LLH5"/>
<dbReference type="EMBL" id="MN740532">
    <property type="protein sequence ID" value="QHU31766.1"/>
    <property type="molecule type" value="Genomic_DNA"/>
</dbReference>
<dbReference type="InterPro" id="IPR029063">
    <property type="entry name" value="SAM-dependent_MTases_sf"/>
</dbReference>
<evidence type="ECO:0008006" key="2">
    <source>
        <dbReference type="Google" id="ProtNLM"/>
    </source>
</evidence>
<evidence type="ECO:0000313" key="1">
    <source>
        <dbReference type="EMBL" id="QHU31766.1"/>
    </source>
</evidence>
<organism evidence="1">
    <name type="scientific">viral metagenome</name>
    <dbReference type="NCBI Taxonomy" id="1070528"/>
    <lineage>
        <taxon>unclassified sequences</taxon>
        <taxon>metagenomes</taxon>
        <taxon>organismal metagenomes</taxon>
    </lineage>
</organism>
<sequence length="221" mass="25311">MQVENYINHVNKSIDNTIQNISNITQDILNIHGMSGVGTRHFYNNIVSMPDARYLEIGVWKGSSVCAAMCNNKATVVCIDNWSEFDGPKDAFIENFNKFKGDNDATFIETDSFKFDINDFKQKFNIYMYDGCHDYKSHYEALTHYINSMDDIFIYIVDDWNWVTVRTPTMAAISDLRLNILLQRDMHTSDTDIPPLLHNGNCDGRHWASGCGIFVLQKPSA</sequence>